<dbReference type="InterPro" id="IPR018503">
    <property type="entry name" value="Tetraspanin_CS"/>
</dbReference>
<gene>
    <name evidence="8" type="ORF">NDU88_004853</name>
</gene>
<dbReference type="EMBL" id="JANPWB010000007">
    <property type="protein sequence ID" value="KAJ1173011.1"/>
    <property type="molecule type" value="Genomic_DNA"/>
</dbReference>
<evidence type="ECO:0000256" key="1">
    <source>
        <dbReference type="ARBA" id="ARBA00004141"/>
    </source>
</evidence>
<feature type="transmembrane region" description="Helical" evidence="7">
    <location>
        <begin position="455"/>
        <end position="477"/>
    </location>
</feature>
<dbReference type="Proteomes" id="UP001066276">
    <property type="component" value="Chromosome 4_1"/>
</dbReference>
<feature type="compositionally biased region" description="Basic residues" evidence="6">
    <location>
        <begin position="258"/>
        <end position="267"/>
    </location>
</feature>
<dbReference type="PANTHER" id="PTHR19282">
    <property type="entry name" value="TETRASPANIN"/>
    <property type="match status" value="1"/>
</dbReference>
<evidence type="ECO:0000256" key="5">
    <source>
        <dbReference type="ARBA" id="ARBA00023136"/>
    </source>
</evidence>
<dbReference type="InterPro" id="IPR008952">
    <property type="entry name" value="Tetraspanin_EC2_sf"/>
</dbReference>
<feature type="compositionally biased region" description="Low complexity" evidence="6">
    <location>
        <begin position="143"/>
        <end position="152"/>
    </location>
</feature>
<feature type="compositionally biased region" description="Basic residues" evidence="6">
    <location>
        <begin position="208"/>
        <end position="217"/>
    </location>
</feature>
<keyword evidence="3 7" id="KW-0812">Transmembrane</keyword>
<dbReference type="InterPro" id="IPR018499">
    <property type="entry name" value="Tetraspanin/Peripherin"/>
</dbReference>
<comment type="subcellular location">
    <subcellularLocation>
        <location evidence="1">Membrane</location>
        <topology evidence="1">Multi-pass membrane protein</topology>
    </subcellularLocation>
</comment>
<dbReference type="AlphaFoldDB" id="A0AAV7T9A5"/>
<organism evidence="8 9">
    <name type="scientific">Pleurodeles waltl</name>
    <name type="common">Iberian ribbed newt</name>
    <dbReference type="NCBI Taxonomy" id="8319"/>
    <lineage>
        <taxon>Eukaryota</taxon>
        <taxon>Metazoa</taxon>
        <taxon>Chordata</taxon>
        <taxon>Craniata</taxon>
        <taxon>Vertebrata</taxon>
        <taxon>Euteleostomi</taxon>
        <taxon>Amphibia</taxon>
        <taxon>Batrachia</taxon>
        <taxon>Caudata</taxon>
        <taxon>Salamandroidea</taxon>
        <taxon>Salamandridae</taxon>
        <taxon>Pleurodelinae</taxon>
        <taxon>Pleurodeles</taxon>
    </lineage>
</organism>
<evidence type="ECO:0000256" key="4">
    <source>
        <dbReference type="ARBA" id="ARBA00022989"/>
    </source>
</evidence>
<feature type="compositionally biased region" description="Low complexity" evidence="6">
    <location>
        <begin position="193"/>
        <end position="202"/>
    </location>
</feature>
<evidence type="ECO:0000313" key="9">
    <source>
        <dbReference type="Proteomes" id="UP001066276"/>
    </source>
</evidence>
<feature type="transmembrane region" description="Helical" evidence="7">
    <location>
        <begin position="657"/>
        <end position="680"/>
    </location>
</feature>
<dbReference type="PANTHER" id="PTHR19282:SF545">
    <property type="entry name" value="TETRASPANIN"/>
    <property type="match status" value="1"/>
</dbReference>
<reference evidence="8" key="1">
    <citation type="journal article" date="2022" name="bioRxiv">
        <title>Sequencing and chromosome-scale assembly of the giantPleurodeles waltlgenome.</title>
        <authorList>
            <person name="Brown T."/>
            <person name="Elewa A."/>
            <person name="Iarovenko S."/>
            <person name="Subramanian E."/>
            <person name="Araus A.J."/>
            <person name="Petzold A."/>
            <person name="Susuki M."/>
            <person name="Suzuki K.-i.T."/>
            <person name="Hayashi T."/>
            <person name="Toyoda A."/>
            <person name="Oliveira C."/>
            <person name="Osipova E."/>
            <person name="Leigh N.D."/>
            <person name="Simon A."/>
            <person name="Yun M.H."/>
        </authorList>
    </citation>
    <scope>NUCLEOTIDE SEQUENCE</scope>
    <source>
        <strain evidence="8">20211129_DDA</strain>
        <tissue evidence="8">Liver</tissue>
    </source>
</reference>
<feature type="compositionally biased region" description="Basic and acidic residues" evidence="6">
    <location>
        <begin position="62"/>
        <end position="73"/>
    </location>
</feature>
<dbReference type="Gene3D" id="1.10.1450.10">
    <property type="entry name" value="Tetraspanin"/>
    <property type="match status" value="1"/>
</dbReference>
<feature type="compositionally biased region" description="Polar residues" evidence="6">
    <location>
        <begin position="79"/>
        <end position="88"/>
    </location>
</feature>
<feature type="compositionally biased region" description="Polar residues" evidence="6">
    <location>
        <begin position="108"/>
        <end position="119"/>
    </location>
</feature>
<dbReference type="PRINTS" id="PR00259">
    <property type="entry name" value="TMFOUR"/>
</dbReference>
<feature type="compositionally biased region" description="Low complexity" evidence="6">
    <location>
        <begin position="268"/>
        <end position="277"/>
    </location>
</feature>
<feature type="compositionally biased region" description="Basic residues" evidence="6">
    <location>
        <begin position="233"/>
        <end position="242"/>
    </location>
</feature>
<keyword evidence="5 7" id="KW-0472">Membrane</keyword>
<feature type="compositionally biased region" description="Basic residues" evidence="6">
    <location>
        <begin position="158"/>
        <end position="167"/>
    </location>
</feature>
<dbReference type="PROSITE" id="PS00421">
    <property type="entry name" value="TM4_1"/>
    <property type="match status" value="1"/>
</dbReference>
<feature type="compositionally biased region" description="Basic residues" evidence="6">
    <location>
        <begin position="183"/>
        <end position="192"/>
    </location>
</feature>
<dbReference type="SUPFAM" id="SSF48652">
    <property type="entry name" value="Tetraspanin"/>
    <property type="match status" value="1"/>
</dbReference>
<comment type="similarity">
    <text evidence="2">Belongs to the tetraspanin (TM4SF) family.</text>
</comment>
<feature type="region of interest" description="Disordered" evidence="6">
    <location>
        <begin position="30"/>
        <end position="89"/>
    </location>
</feature>
<feature type="compositionally biased region" description="Low complexity" evidence="6">
    <location>
        <begin position="243"/>
        <end position="252"/>
    </location>
</feature>
<accession>A0AAV7T9A5</accession>
<comment type="caution">
    <text evidence="8">The sequence shown here is derived from an EMBL/GenBank/DDBJ whole genome shotgun (WGS) entry which is preliminary data.</text>
</comment>
<dbReference type="Pfam" id="PF00335">
    <property type="entry name" value="Tetraspanin"/>
    <property type="match status" value="1"/>
</dbReference>
<name>A0AAV7T9A5_PLEWA</name>
<evidence type="ECO:0000256" key="2">
    <source>
        <dbReference type="ARBA" id="ARBA00006840"/>
    </source>
</evidence>
<keyword evidence="4 7" id="KW-1133">Transmembrane helix</keyword>
<sequence length="689" mass="74890">MNGDTIRDDIGKQLEVPFMAQLKMWLETKTRHHHSPDAIRTQTDPPKPKPDAAGSRNLDIMVESKPRCTTEPKPRHHQTAQAPSQSAITGAIRDPRLISQPRCKHRAQVQSQGKSTGNITEPRPRPRSITAPRRHHSHHHEAQAQSPSQSPSTVAITKPKHSRHHKAQAQSPSQSPSTVAITKPKHSRHHKAQAQSPSQSPSTVAITKPKHSRHHKAQAQSPSQSPSTVAITKPKHSRHHKAQAQSPSQSPSTVAITKPKHSRHHKAQAQSPSQSPSTVAITRPKHSISQGCPAHPYVSRCLATHVTPSLPFSPCVPVSPHTFAQEPGSPSSLPIDLVREGSPLGRRHGLRIPGWDSSSLPGLSVPAPPPFPSPAGHFLYARPGLCCRLQASPGSAAWEERSDTGAGLGAEGWASLRLEAEQRPLTQAPGHPTKRREGLFRTKDKMGCFSFLKTMMFVFNGIIFVGGIAVLGIGIWVKVDGGSFVKILGTAAPQLVQLTNVGYLCIAIGCFLLLMGFLGCCGAMKESRCLLMVFFIIILIIFIAEVAGAVVVLAFSAVSQIFVEYLSTWATKTLKEDYGQEDKSDITTIWNTTMNELKCCGFRNYSDFNESVYYKKNNHLPPVCCSNKDPCTFSTVDENVKGCDIAFQNFLNKNGKIVGGVALGICALELAAMVVSLVLFCHIGSNKSE</sequence>
<evidence type="ECO:0000256" key="6">
    <source>
        <dbReference type="SAM" id="MobiDB-lite"/>
    </source>
</evidence>
<evidence type="ECO:0000313" key="8">
    <source>
        <dbReference type="EMBL" id="KAJ1173011.1"/>
    </source>
</evidence>
<feature type="transmembrane region" description="Helical" evidence="7">
    <location>
        <begin position="497"/>
        <end position="518"/>
    </location>
</feature>
<dbReference type="CDD" id="cd03156">
    <property type="entry name" value="uroplakin_I_like_LEL"/>
    <property type="match status" value="1"/>
</dbReference>
<evidence type="ECO:0000256" key="3">
    <source>
        <dbReference type="ARBA" id="ARBA00022692"/>
    </source>
</evidence>
<feature type="compositionally biased region" description="Low complexity" evidence="6">
    <location>
        <begin position="218"/>
        <end position="227"/>
    </location>
</feature>
<keyword evidence="9" id="KW-1185">Reference proteome</keyword>
<feature type="compositionally biased region" description="Low complexity" evidence="6">
    <location>
        <begin position="168"/>
        <end position="177"/>
    </location>
</feature>
<feature type="region of interest" description="Disordered" evidence="6">
    <location>
        <begin position="102"/>
        <end position="289"/>
    </location>
</feature>
<evidence type="ECO:0008006" key="10">
    <source>
        <dbReference type="Google" id="ProtNLM"/>
    </source>
</evidence>
<feature type="transmembrane region" description="Helical" evidence="7">
    <location>
        <begin position="530"/>
        <end position="563"/>
    </location>
</feature>
<evidence type="ECO:0000256" key="7">
    <source>
        <dbReference type="SAM" id="Phobius"/>
    </source>
</evidence>
<dbReference type="GO" id="GO:0005886">
    <property type="term" value="C:plasma membrane"/>
    <property type="evidence" value="ECO:0007669"/>
    <property type="project" value="TreeGrafter"/>
</dbReference>
<protein>
    <recommendedName>
        <fullName evidence="10">Tetraspanin</fullName>
    </recommendedName>
</protein>
<proteinExistence type="inferred from homology"/>